<dbReference type="Proteomes" id="UP000696280">
    <property type="component" value="Unassembled WGS sequence"/>
</dbReference>
<evidence type="ECO:0000256" key="5">
    <source>
        <dbReference type="SAM" id="SignalP"/>
    </source>
</evidence>
<evidence type="ECO:0000256" key="1">
    <source>
        <dbReference type="ARBA" id="ARBA00022737"/>
    </source>
</evidence>
<keyword evidence="4" id="KW-1133">Transmembrane helix</keyword>
<dbReference type="OrthoDB" id="194358at2759"/>
<feature type="transmembrane region" description="Helical" evidence="4">
    <location>
        <begin position="353"/>
        <end position="374"/>
    </location>
</feature>
<dbReference type="Pfam" id="PF12796">
    <property type="entry name" value="Ank_2"/>
    <property type="match status" value="2"/>
</dbReference>
<feature type="chain" id="PRO_5040445101" description="Ankyrin" evidence="5">
    <location>
        <begin position="19"/>
        <end position="1330"/>
    </location>
</feature>
<dbReference type="PANTHER" id="PTHR24198:SF165">
    <property type="entry name" value="ANKYRIN REPEAT-CONTAINING PROTEIN-RELATED"/>
    <property type="match status" value="1"/>
</dbReference>
<evidence type="ECO:0000256" key="3">
    <source>
        <dbReference type="PROSITE-ProRule" id="PRU00023"/>
    </source>
</evidence>
<dbReference type="EMBL" id="CAJVRL010000118">
    <property type="protein sequence ID" value="CAG8961847.1"/>
    <property type="molecule type" value="Genomic_DNA"/>
</dbReference>
<keyword evidence="1" id="KW-0677">Repeat</keyword>
<name>A0A9N9LCR9_9HELO</name>
<accession>A0A9N9LCR9</accession>
<protein>
    <recommendedName>
        <fullName evidence="8">Ankyrin</fullName>
    </recommendedName>
</protein>
<dbReference type="SUPFAM" id="SSF48403">
    <property type="entry name" value="Ankyrin repeat"/>
    <property type="match status" value="2"/>
</dbReference>
<sequence>MFLLALAALTVLVPVGSALGTAKEWEDFTNNFATDLAPIIVLFGEQVSKQFLSESTSIWDNIIFGMAPLGVITAIVSAIRVYGNASLKAFIGRAQEAHGQAEAELCSSTSDDVCELWSNGGFCRVFGRPKILEFVHTKKNAQFYNTGEDEHPLIPATCGIFPAREFFSGQDISHYGWNEVDQEVPGRVADSEDPQSSKPRNFAPYPNLSLNIGIKKVPLRVLWAAATFGICAQLSFFGFATWITFYKPDFYENDNTPKVWSFVLAISGTAFLVFGMTSCAFLIERNSMERRFELDQSKDMATTRFFWLQPGRQRAGDQLFNAFAYSEVKQNFVTSWKADHSEQPNFISRHMILVLWAAVVSSSVGFICQFVGFRNLHGSIALYQLAITLLMAILRSFLRYGRLKRDSNKLEALGMKVEGHELDWQVMELEKAPLSLKTRHSGLRGWLCRTASTHDDPRDDYNGDKSIKGLFIVDEPYKLSIPEEERAKQYHYRVSTASQLLGGPSPFTCASAIYNERESFTSQDALPNEAARLLMYRARMTHLTETAAECSEQIWDSEVRQVAVRLQNAIQQSAQYVFKKMKFKAGWDTEESLIWSTTCQLLEKSYASPLPIYFHMHLDRESEKWLMSHHQLEAILGLWSWSLERLSTEQQTFLFSEKAFAVSEIGKKDELDATIRMWVNRNSGPSVHSIKGVLSDSAANRRPTTLSIPLRSFAWHSKEQDVDPKMILLSIPTKCSHLQLIAQDIFTIFISRIADIIEPIEDLETTNIHDGSVPTGTLEDVTNEHISSIVDIFVSINLGSREDALASIVPPLLQRSKLPNLDEVVQKVLHRAKHLRRKKQLRKATGTITTIMRYAPPQLQENGLRSLGEVYREALRSRAHDGRASGTIGLFSLCTSPPGLQISPSQKADQVRDYYREVERFYKRGNSRLLSDRADMKKLDVKDIVSKAVMPLALILMDSGHLANRDSAELWKILKWAVNGNCPELIEDMWGCELANDGERAPEAAVFLAIQSSPETETLERLLEWPNLELNLQNKSQKTPLSLAIELGNVMAVKLLIKHGANIDMADVRGLTPIQMAIENRQQVILEDLLAAGATTDTDNQPPLAMAADWSQSAVELLLKYPSDSHVKDLALRIACMKERIEIAEILLQNGATPFLPILHNPVFMKHPLSLAISSGHIGVVELLLAWYKREYAPSGEFPSMLPKDREYPSLLHKAAVASSPRIVELLLEYNVPRGTDPTALLFAVERGHEEAIEPLLRVKEEINIRGGEDSVTPLHVAAERGNTSLLSRLLENGADANLKDKFDRTPRMLAEAKGHEEVARILMRAESEG</sequence>
<dbReference type="PANTHER" id="PTHR24198">
    <property type="entry name" value="ANKYRIN REPEAT AND PROTEIN KINASE DOMAIN-CONTAINING PROTEIN"/>
    <property type="match status" value="1"/>
</dbReference>
<gene>
    <name evidence="6" type="ORF">HYFRA_00014038</name>
</gene>
<keyword evidence="2 3" id="KW-0040">ANK repeat</keyword>
<dbReference type="InterPro" id="IPR002110">
    <property type="entry name" value="Ankyrin_rpt"/>
</dbReference>
<keyword evidence="5" id="KW-0732">Signal</keyword>
<keyword evidence="7" id="KW-1185">Reference proteome</keyword>
<keyword evidence="4" id="KW-0812">Transmembrane</keyword>
<dbReference type="SMART" id="SM00248">
    <property type="entry name" value="ANK"/>
    <property type="match status" value="7"/>
</dbReference>
<organism evidence="6 7">
    <name type="scientific">Hymenoscyphus fraxineus</name>
    <dbReference type="NCBI Taxonomy" id="746836"/>
    <lineage>
        <taxon>Eukaryota</taxon>
        <taxon>Fungi</taxon>
        <taxon>Dikarya</taxon>
        <taxon>Ascomycota</taxon>
        <taxon>Pezizomycotina</taxon>
        <taxon>Leotiomycetes</taxon>
        <taxon>Helotiales</taxon>
        <taxon>Helotiaceae</taxon>
        <taxon>Hymenoscyphus</taxon>
    </lineage>
</organism>
<evidence type="ECO:0000256" key="4">
    <source>
        <dbReference type="SAM" id="Phobius"/>
    </source>
</evidence>
<evidence type="ECO:0000313" key="6">
    <source>
        <dbReference type="EMBL" id="CAG8961847.1"/>
    </source>
</evidence>
<evidence type="ECO:0000313" key="7">
    <source>
        <dbReference type="Proteomes" id="UP000696280"/>
    </source>
</evidence>
<dbReference type="PROSITE" id="PS50088">
    <property type="entry name" value="ANK_REPEAT"/>
    <property type="match status" value="3"/>
</dbReference>
<feature type="repeat" description="ANK" evidence="3">
    <location>
        <begin position="1036"/>
        <end position="1068"/>
    </location>
</feature>
<proteinExistence type="predicted"/>
<feature type="repeat" description="ANK" evidence="3">
    <location>
        <begin position="1270"/>
        <end position="1302"/>
    </location>
</feature>
<dbReference type="Gene3D" id="1.25.40.20">
    <property type="entry name" value="Ankyrin repeat-containing domain"/>
    <property type="match status" value="2"/>
</dbReference>
<feature type="transmembrane region" description="Helical" evidence="4">
    <location>
        <begin position="260"/>
        <end position="283"/>
    </location>
</feature>
<feature type="transmembrane region" description="Helical" evidence="4">
    <location>
        <begin position="62"/>
        <end position="83"/>
    </location>
</feature>
<feature type="transmembrane region" description="Helical" evidence="4">
    <location>
        <begin position="221"/>
        <end position="245"/>
    </location>
</feature>
<reference evidence="6" key="1">
    <citation type="submission" date="2021-07" db="EMBL/GenBank/DDBJ databases">
        <authorList>
            <person name="Durling M."/>
        </authorList>
    </citation>
    <scope>NUCLEOTIDE SEQUENCE</scope>
</reference>
<dbReference type="InterPro" id="IPR036770">
    <property type="entry name" value="Ankyrin_rpt-contain_sf"/>
</dbReference>
<feature type="signal peptide" evidence="5">
    <location>
        <begin position="1"/>
        <end position="18"/>
    </location>
</feature>
<feature type="repeat" description="ANK" evidence="3">
    <location>
        <begin position="1069"/>
        <end position="1101"/>
    </location>
</feature>
<dbReference type="PROSITE" id="PS50297">
    <property type="entry name" value="ANK_REP_REGION"/>
    <property type="match status" value="2"/>
</dbReference>
<evidence type="ECO:0008006" key="8">
    <source>
        <dbReference type="Google" id="ProtNLM"/>
    </source>
</evidence>
<keyword evidence="4" id="KW-0472">Membrane</keyword>
<evidence type="ECO:0000256" key="2">
    <source>
        <dbReference type="ARBA" id="ARBA00023043"/>
    </source>
</evidence>
<comment type="caution">
    <text evidence="6">The sequence shown here is derived from an EMBL/GenBank/DDBJ whole genome shotgun (WGS) entry which is preliminary data.</text>
</comment>